<sequence>MNKESIRNNYINNVVPKWMTEGKVSNIMAMPAITKIIVNTGIGDIKENKDMIEQLVEQMGKITGQKPVVTKARQSIAAFNVREGMPVGVRVTLRGERMYHFLEKLFSYTLPRTRDFQGISPNGFDGHGNYSFGLTEQLPFLEIDPNNVRRSFGLQVTIVTSTNDDTIARELLTELGAPFSTSKEEGEKE</sequence>
<dbReference type="PROSITE" id="PS00358">
    <property type="entry name" value="RIBOSOMAL_L5"/>
    <property type="match status" value="1"/>
</dbReference>
<keyword evidence="3 5" id="KW-0687">Ribonucleoprotein</keyword>
<dbReference type="InterPro" id="IPR022803">
    <property type="entry name" value="Ribosomal_uL5_dom_sf"/>
</dbReference>
<name>A0A2H0BIS0_UNCKA</name>
<dbReference type="Pfam" id="PF00673">
    <property type="entry name" value="Ribosomal_L5_C"/>
    <property type="match status" value="1"/>
</dbReference>
<comment type="similarity">
    <text evidence="1 5 6">Belongs to the universal ribosomal protein uL5 family.</text>
</comment>
<feature type="domain" description="Large ribosomal subunit protein uL5 C-terminal" evidence="8">
    <location>
        <begin position="86"/>
        <end position="179"/>
    </location>
</feature>
<dbReference type="Pfam" id="PF00281">
    <property type="entry name" value="Ribosomal_L5"/>
    <property type="match status" value="1"/>
</dbReference>
<dbReference type="InterPro" id="IPR031310">
    <property type="entry name" value="Ribosomal_uL5_N"/>
</dbReference>
<evidence type="ECO:0000256" key="4">
    <source>
        <dbReference type="ARBA" id="ARBA00035245"/>
    </source>
</evidence>
<evidence type="ECO:0000259" key="7">
    <source>
        <dbReference type="Pfam" id="PF00281"/>
    </source>
</evidence>
<keyword evidence="5" id="KW-0699">rRNA-binding</keyword>
<dbReference type="FunFam" id="3.30.1440.10:FF:000001">
    <property type="entry name" value="50S ribosomal protein L5"/>
    <property type="match status" value="1"/>
</dbReference>
<evidence type="ECO:0000313" key="9">
    <source>
        <dbReference type="EMBL" id="PIP56908.1"/>
    </source>
</evidence>
<accession>A0A2H0BIS0</accession>
<dbReference type="InterPro" id="IPR031309">
    <property type="entry name" value="Ribosomal_uL5_C"/>
</dbReference>
<dbReference type="InterPro" id="IPR002132">
    <property type="entry name" value="Ribosomal_uL5"/>
</dbReference>
<keyword evidence="2 5" id="KW-0689">Ribosomal protein</keyword>
<dbReference type="Proteomes" id="UP000228495">
    <property type="component" value="Unassembled WGS sequence"/>
</dbReference>
<proteinExistence type="inferred from homology"/>
<dbReference type="SUPFAM" id="SSF55282">
    <property type="entry name" value="RL5-like"/>
    <property type="match status" value="1"/>
</dbReference>
<evidence type="ECO:0000259" key="8">
    <source>
        <dbReference type="Pfam" id="PF00673"/>
    </source>
</evidence>
<keyword evidence="5" id="KW-0694">RNA-binding</keyword>
<comment type="function">
    <text evidence="5">This is 1 of the proteins that bind and probably mediate the attachment of the 5S RNA into the large ribosomal subunit, where it forms part of the central protuberance. In the 70S ribosome it contacts protein S13 of the 30S subunit (bridge B1b), connecting the 2 subunits; this bridge is implicated in subunit movement. Contacts the P site tRNA; the 5S rRNA and some of its associated proteins might help stabilize positioning of ribosome-bound tRNAs.</text>
</comment>
<dbReference type="GO" id="GO:1990904">
    <property type="term" value="C:ribonucleoprotein complex"/>
    <property type="evidence" value="ECO:0007669"/>
    <property type="project" value="UniProtKB-KW"/>
</dbReference>
<dbReference type="AlphaFoldDB" id="A0A2H0BIS0"/>
<keyword evidence="5" id="KW-0820">tRNA-binding</keyword>
<dbReference type="GO" id="GO:0006412">
    <property type="term" value="P:translation"/>
    <property type="evidence" value="ECO:0007669"/>
    <property type="project" value="UniProtKB-UniRule"/>
</dbReference>
<evidence type="ECO:0000256" key="6">
    <source>
        <dbReference type="RuleBase" id="RU003930"/>
    </source>
</evidence>
<feature type="domain" description="Large ribosomal subunit protein uL5 N-terminal" evidence="7">
    <location>
        <begin position="26"/>
        <end position="82"/>
    </location>
</feature>
<evidence type="ECO:0000256" key="1">
    <source>
        <dbReference type="ARBA" id="ARBA00008553"/>
    </source>
</evidence>
<evidence type="ECO:0000256" key="2">
    <source>
        <dbReference type="ARBA" id="ARBA00022980"/>
    </source>
</evidence>
<dbReference type="GO" id="GO:0005840">
    <property type="term" value="C:ribosome"/>
    <property type="evidence" value="ECO:0007669"/>
    <property type="project" value="UniProtKB-KW"/>
</dbReference>
<dbReference type="InterPro" id="IPR020930">
    <property type="entry name" value="Ribosomal_uL5_bac-type"/>
</dbReference>
<dbReference type="InterPro" id="IPR020929">
    <property type="entry name" value="Ribosomal_uL5_CS"/>
</dbReference>
<reference evidence="9 10" key="1">
    <citation type="submission" date="2017-09" db="EMBL/GenBank/DDBJ databases">
        <title>Depth-based differentiation of microbial function through sediment-hosted aquifers and enrichment of novel symbionts in the deep terrestrial subsurface.</title>
        <authorList>
            <person name="Probst A.J."/>
            <person name="Ladd B."/>
            <person name="Jarett J.K."/>
            <person name="Geller-Mcgrath D.E."/>
            <person name="Sieber C.M."/>
            <person name="Emerson J.B."/>
            <person name="Anantharaman K."/>
            <person name="Thomas B.C."/>
            <person name="Malmstrom R."/>
            <person name="Stieglmeier M."/>
            <person name="Klingl A."/>
            <person name="Woyke T."/>
            <person name="Ryan C.M."/>
            <person name="Banfield J.F."/>
        </authorList>
    </citation>
    <scope>NUCLEOTIDE SEQUENCE [LARGE SCALE GENOMIC DNA]</scope>
    <source>
        <strain evidence="9">CG22_combo_CG10-13_8_21_14_all_39_12</strain>
    </source>
</reference>
<comment type="caution">
    <text evidence="9">The sequence shown here is derived from an EMBL/GenBank/DDBJ whole genome shotgun (WGS) entry which is preliminary data.</text>
</comment>
<dbReference type="GO" id="GO:0019843">
    <property type="term" value="F:rRNA binding"/>
    <property type="evidence" value="ECO:0007669"/>
    <property type="project" value="UniProtKB-UniRule"/>
</dbReference>
<comment type="subunit">
    <text evidence="5">Part of the 50S ribosomal subunit; part of the 5S rRNA/L5/L18/L25 subcomplex. Contacts the 5S rRNA and the P site tRNA. Forms a bridge to the 30S subunit in the 70S ribosome.</text>
</comment>
<dbReference type="NCBIfam" id="NF000585">
    <property type="entry name" value="PRK00010.1"/>
    <property type="match status" value="1"/>
</dbReference>
<evidence type="ECO:0000313" key="10">
    <source>
        <dbReference type="Proteomes" id="UP000228495"/>
    </source>
</evidence>
<dbReference type="HAMAP" id="MF_01333_B">
    <property type="entry name" value="Ribosomal_uL5_B"/>
    <property type="match status" value="1"/>
</dbReference>
<gene>
    <name evidence="5" type="primary">rplE</name>
    <name evidence="9" type="ORF">COX05_00500</name>
</gene>
<dbReference type="PANTHER" id="PTHR11994">
    <property type="entry name" value="60S RIBOSOMAL PROTEIN L11-RELATED"/>
    <property type="match status" value="1"/>
</dbReference>
<dbReference type="GO" id="GO:0003735">
    <property type="term" value="F:structural constituent of ribosome"/>
    <property type="evidence" value="ECO:0007669"/>
    <property type="project" value="InterPro"/>
</dbReference>
<dbReference type="Gene3D" id="3.30.1440.10">
    <property type="match status" value="1"/>
</dbReference>
<organism evidence="9 10">
    <name type="scientific">candidate division WWE3 bacterium CG22_combo_CG10-13_8_21_14_all_39_12</name>
    <dbReference type="NCBI Taxonomy" id="1975094"/>
    <lineage>
        <taxon>Bacteria</taxon>
        <taxon>Katanobacteria</taxon>
    </lineage>
</organism>
<dbReference type="GO" id="GO:0000049">
    <property type="term" value="F:tRNA binding"/>
    <property type="evidence" value="ECO:0007669"/>
    <property type="project" value="UniProtKB-UniRule"/>
</dbReference>
<dbReference type="PIRSF" id="PIRSF002161">
    <property type="entry name" value="Ribosomal_L5"/>
    <property type="match status" value="1"/>
</dbReference>
<evidence type="ECO:0000256" key="5">
    <source>
        <dbReference type="HAMAP-Rule" id="MF_01333"/>
    </source>
</evidence>
<evidence type="ECO:0000256" key="3">
    <source>
        <dbReference type="ARBA" id="ARBA00023274"/>
    </source>
</evidence>
<protein>
    <recommendedName>
        <fullName evidence="4 5">Large ribosomal subunit protein uL5</fullName>
    </recommendedName>
</protein>
<dbReference type="EMBL" id="PCSU01000005">
    <property type="protein sequence ID" value="PIP56908.1"/>
    <property type="molecule type" value="Genomic_DNA"/>
</dbReference>